<organism evidence="2 3">
    <name type="scientific">Halteria grandinella</name>
    <dbReference type="NCBI Taxonomy" id="5974"/>
    <lineage>
        <taxon>Eukaryota</taxon>
        <taxon>Sar</taxon>
        <taxon>Alveolata</taxon>
        <taxon>Ciliophora</taxon>
        <taxon>Intramacronucleata</taxon>
        <taxon>Spirotrichea</taxon>
        <taxon>Stichotrichia</taxon>
        <taxon>Sporadotrichida</taxon>
        <taxon>Halteriidae</taxon>
        <taxon>Halteria</taxon>
    </lineage>
</organism>
<dbReference type="AlphaFoldDB" id="A0A8J8P369"/>
<name>A0A8J8P369_HALGN</name>
<dbReference type="EMBL" id="RRYP01002291">
    <property type="protein sequence ID" value="TNV84939.1"/>
    <property type="molecule type" value="Genomic_DNA"/>
</dbReference>
<evidence type="ECO:0000313" key="3">
    <source>
        <dbReference type="Proteomes" id="UP000785679"/>
    </source>
</evidence>
<protein>
    <submittedName>
        <fullName evidence="2">Uncharacterized protein</fullName>
    </submittedName>
</protein>
<comment type="caution">
    <text evidence="2">The sequence shown here is derived from an EMBL/GenBank/DDBJ whole genome shotgun (WGS) entry which is preliminary data.</text>
</comment>
<keyword evidence="3" id="KW-1185">Reference proteome</keyword>
<accession>A0A8J8P369</accession>
<proteinExistence type="predicted"/>
<reference evidence="2" key="1">
    <citation type="submission" date="2019-06" db="EMBL/GenBank/DDBJ databases">
        <authorList>
            <person name="Zheng W."/>
        </authorList>
    </citation>
    <scope>NUCLEOTIDE SEQUENCE</scope>
    <source>
        <strain evidence="2">QDHG01</strain>
    </source>
</reference>
<gene>
    <name evidence="2" type="ORF">FGO68_gene11821</name>
</gene>
<evidence type="ECO:0000256" key="1">
    <source>
        <dbReference type="SAM" id="MobiDB-lite"/>
    </source>
</evidence>
<evidence type="ECO:0000313" key="2">
    <source>
        <dbReference type="EMBL" id="TNV84939.1"/>
    </source>
</evidence>
<sequence>MKQKTSTVLREHTEPFQQQDIPMSDLLSQIDTQETNQYLTQERLLQAYGNTKSLAGIKSQNRLHNQDAVTVISNGSKSTANLRKSFIRDPLPYLQTNNTQQFVRENEMKTSSIGRSSDRQVIKPEYYSVKQIIEQSRNDVLKGYNFNPKSSLEATSEYTMDAQLPSFRGSPEAKTSLAKLRGIELPRNISKSSLQMMPKQSKNAATERSNFTSKHSVPTLGSSQNQMPVALMSSRNHLLPSLPTKLSANEDLIRQFKDLNIQLSQDQIDNLRREQSELIGRKLRLMQGVDKYPEGGGGRVVSMGNTERMQVIKEEKVTKGQLNDKMYGKIEESKQSTEVISNDPYSYHDGDLDAQITSLRQKILQNHQKPQEDSLSHRIAQLALDPTIHRQLSQATATFRGMVKSQVYLQMFQERYHQRVSANKYVELFNKKQGKDLVRIMRECANWKRVKDNSE</sequence>
<dbReference type="Proteomes" id="UP000785679">
    <property type="component" value="Unassembled WGS sequence"/>
</dbReference>
<feature type="region of interest" description="Disordered" evidence="1">
    <location>
        <begin position="194"/>
        <end position="222"/>
    </location>
</feature>